<reference evidence="3 4" key="1">
    <citation type="journal article" date="2019" name="Int. J. Syst. Evol. Microbiol.">
        <title>The Global Catalogue of Microorganisms (GCM) 10K type strain sequencing project: providing services to taxonomists for standard genome sequencing and annotation.</title>
        <authorList>
            <consortium name="The Broad Institute Genomics Platform"/>
            <consortium name="The Broad Institute Genome Sequencing Center for Infectious Disease"/>
            <person name="Wu L."/>
            <person name="Ma J."/>
        </authorList>
    </citation>
    <scope>NUCLEOTIDE SEQUENCE [LARGE SCALE GENOMIC DNA]</scope>
    <source>
        <strain evidence="3 4">CGMCC 1.12563</strain>
    </source>
</reference>
<organism evidence="3 4">
    <name type="scientific">Halomarina rubra</name>
    <dbReference type="NCBI Taxonomy" id="2071873"/>
    <lineage>
        <taxon>Archaea</taxon>
        <taxon>Methanobacteriati</taxon>
        <taxon>Methanobacteriota</taxon>
        <taxon>Stenosarchaea group</taxon>
        <taxon>Halobacteria</taxon>
        <taxon>Halobacteriales</taxon>
        <taxon>Natronomonadaceae</taxon>
        <taxon>Halomarina</taxon>
    </lineage>
</organism>
<feature type="domain" description="N-acetyltransferase" evidence="2">
    <location>
        <begin position="4"/>
        <end position="154"/>
    </location>
</feature>
<dbReference type="EMBL" id="JBHUDC010000002">
    <property type="protein sequence ID" value="MFD1512130.1"/>
    <property type="molecule type" value="Genomic_DNA"/>
</dbReference>
<dbReference type="InterPro" id="IPR000182">
    <property type="entry name" value="GNAT_dom"/>
</dbReference>
<protein>
    <submittedName>
        <fullName evidence="3">GNAT family N-acetyltransferase</fullName>
        <ecNumber evidence="3">2.3.-.-</ecNumber>
    </submittedName>
</protein>
<dbReference type="Pfam" id="PF00583">
    <property type="entry name" value="Acetyltransf_1"/>
    <property type="match status" value="1"/>
</dbReference>
<dbReference type="PANTHER" id="PTHR13947:SF37">
    <property type="entry name" value="LD18367P"/>
    <property type="match status" value="1"/>
</dbReference>
<dbReference type="RefSeq" id="WP_250872118.1">
    <property type="nucleotide sequence ID" value="NZ_JALXFV010000002.1"/>
</dbReference>
<dbReference type="SUPFAM" id="SSF55729">
    <property type="entry name" value="Acyl-CoA N-acyltransferases (Nat)"/>
    <property type="match status" value="1"/>
</dbReference>
<dbReference type="EC" id="2.3.-.-" evidence="3"/>
<sequence length="154" mass="17543">MDSLTVRRYRPTDAAAVWDVHVRDLSDAMPFFSSAWATDLHDVERHYLGSGDFLVAEHGGTVVATGGFLPEDEATAGLKRGRVLPTWRDSDAFARILVELERLADLRGYDRLTLDTNEHLSNRNRTLESLGYELVDRHPLPEWGVDVLYYEKRL</sequence>
<dbReference type="CDD" id="cd04301">
    <property type="entry name" value="NAT_SF"/>
    <property type="match status" value="1"/>
</dbReference>
<gene>
    <name evidence="3" type="ORF">ACFSBT_02405</name>
</gene>
<proteinExistence type="predicted"/>
<accession>A0ABD6AQG0</accession>
<evidence type="ECO:0000313" key="3">
    <source>
        <dbReference type="EMBL" id="MFD1512130.1"/>
    </source>
</evidence>
<evidence type="ECO:0000259" key="2">
    <source>
        <dbReference type="PROSITE" id="PS51186"/>
    </source>
</evidence>
<dbReference type="AlphaFoldDB" id="A0ABD6AQG0"/>
<evidence type="ECO:0000256" key="1">
    <source>
        <dbReference type="ARBA" id="ARBA00022679"/>
    </source>
</evidence>
<evidence type="ECO:0000313" key="4">
    <source>
        <dbReference type="Proteomes" id="UP001597187"/>
    </source>
</evidence>
<dbReference type="PANTHER" id="PTHR13947">
    <property type="entry name" value="GNAT FAMILY N-ACETYLTRANSFERASE"/>
    <property type="match status" value="1"/>
</dbReference>
<keyword evidence="4" id="KW-1185">Reference proteome</keyword>
<dbReference type="PROSITE" id="PS51186">
    <property type="entry name" value="GNAT"/>
    <property type="match status" value="1"/>
</dbReference>
<keyword evidence="1 3" id="KW-0808">Transferase</keyword>
<dbReference type="GO" id="GO:0016746">
    <property type="term" value="F:acyltransferase activity"/>
    <property type="evidence" value="ECO:0007669"/>
    <property type="project" value="UniProtKB-KW"/>
</dbReference>
<comment type="caution">
    <text evidence="3">The sequence shown here is derived from an EMBL/GenBank/DDBJ whole genome shotgun (WGS) entry which is preliminary data.</text>
</comment>
<dbReference type="InterPro" id="IPR050769">
    <property type="entry name" value="NAT_camello-type"/>
</dbReference>
<name>A0ABD6AQG0_9EURY</name>
<keyword evidence="3" id="KW-0012">Acyltransferase</keyword>
<dbReference type="Proteomes" id="UP001597187">
    <property type="component" value="Unassembled WGS sequence"/>
</dbReference>
<dbReference type="InterPro" id="IPR016181">
    <property type="entry name" value="Acyl_CoA_acyltransferase"/>
</dbReference>
<dbReference type="Gene3D" id="3.40.630.30">
    <property type="match status" value="1"/>
</dbReference>